<evidence type="ECO:0000313" key="2">
    <source>
        <dbReference type="EMBL" id="KAH0536675.1"/>
    </source>
</evidence>
<proteinExistence type="predicted"/>
<gene>
    <name evidence="2" type="ORF">FGG08_006470</name>
</gene>
<evidence type="ECO:0000313" key="3">
    <source>
        <dbReference type="Proteomes" id="UP000698800"/>
    </source>
</evidence>
<protein>
    <submittedName>
        <fullName evidence="2">Uncharacterized protein</fullName>
    </submittedName>
</protein>
<reference evidence="2" key="1">
    <citation type="submission" date="2021-03" db="EMBL/GenBank/DDBJ databases">
        <title>Comparative genomics and phylogenomic investigation of the class Geoglossomycetes provide insights into ecological specialization and systematics.</title>
        <authorList>
            <person name="Melie T."/>
            <person name="Pirro S."/>
            <person name="Miller A.N."/>
            <person name="Quandt A."/>
        </authorList>
    </citation>
    <scope>NUCLEOTIDE SEQUENCE</scope>
    <source>
        <strain evidence="2">GBOQ0MN5Z8</strain>
    </source>
</reference>
<evidence type="ECO:0000256" key="1">
    <source>
        <dbReference type="SAM" id="MobiDB-lite"/>
    </source>
</evidence>
<dbReference type="Proteomes" id="UP000698800">
    <property type="component" value="Unassembled WGS sequence"/>
</dbReference>
<accession>A0A9P8HVZ6</accession>
<sequence length="124" mass="13501">MARVPEKQLLKFIHSFDAGKAAAKPSAKMPVTNSIPPLRSPLSKSQLPRRPGHATHDNKDIYSTNIQANANASNPTVKMFVKSNPDFKLFSFSIAKGDSAEDVKDRIKKAASEKGLLQSRTTPA</sequence>
<dbReference type="OrthoDB" id="4387771at2759"/>
<organism evidence="2 3">
    <name type="scientific">Glutinoglossum americanum</name>
    <dbReference type="NCBI Taxonomy" id="1670608"/>
    <lineage>
        <taxon>Eukaryota</taxon>
        <taxon>Fungi</taxon>
        <taxon>Dikarya</taxon>
        <taxon>Ascomycota</taxon>
        <taxon>Pezizomycotina</taxon>
        <taxon>Geoglossomycetes</taxon>
        <taxon>Geoglossales</taxon>
        <taxon>Geoglossaceae</taxon>
        <taxon>Glutinoglossum</taxon>
    </lineage>
</organism>
<keyword evidence="3" id="KW-1185">Reference proteome</keyword>
<name>A0A9P8HVZ6_9PEZI</name>
<dbReference type="AlphaFoldDB" id="A0A9P8HVZ6"/>
<feature type="region of interest" description="Disordered" evidence="1">
    <location>
        <begin position="23"/>
        <end position="60"/>
    </location>
</feature>
<dbReference type="EMBL" id="JAGHQL010000187">
    <property type="protein sequence ID" value="KAH0536675.1"/>
    <property type="molecule type" value="Genomic_DNA"/>
</dbReference>
<comment type="caution">
    <text evidence="2">The sequence shown here is derived from an EMBL/GenBank/DDBJ whole genome shotgun (WGS) entry which is preliminary data.</text>
</comment>